<dbReference type="SUPFAM" id="SSF47413">
    <property type="entry name" value="lambda repressor-like DNA-binding domains"/>
    <property type="match status" value="1"/>
</dbReference>
<dbReference type="PANTHER" id="PTHR46558:SF4">
    <property type="entry name" value="DNA-BIDING PHAGE PROTEIN"/>
    <property type="match status" value="1"/>
</dbReference>
<dbReference type="CDD" id="cd00093">
    <property type="entry name" value="HTH_XRE"/>
    <property type="match status" value="1"/>
</dbReference>
<evidence type="ECO:0000313" key="4">
    <source>
        <dbReference type="Proteomes" id="UP000777560"/>
    </source>
</evidence>
<feature type="domain" description="HTH cro/C1-type" evidence="2">
    <location>
        <begin position="6"/>
        <end position="61"/>
    </location>
</feature>
<gene>
    <name evidence="3" type="ORF">DY114_07350</name>
</gene>
<dbReference type="PANTHER" id="PTHR46558">
    <property type="entry name" value="TRACRIPTIONAL REGULATORY PROTEIN-RELATED-RELATED"/>
    <property type="match status" value="1"/>
</dbReference>
<dbReference type="Proteomes" id="UP000777560">
    <property type="component" value="Unassembled WGS sequence"/>
</dbReference>
<dbReference type="InterPro" id="IPR010982">
    <property type="entry name" value="Lambda_DNA-bd_dom_sf"/>
</dbReference>
<dbReference type="PROSITE" id="PS50943">
    <property type="entry name" value="HTH_CROC1"/>
    <property type="match status" value="1"/>
</dbReference>
<accession>A0ABY2YX38</accession>
<proteinExistence type="predicted"/>
<reference evidence="3 4" key="1">
    <citation type="submission" date="2018-08" db="EMBL/GenBank/DDBJ databases">
        <title>Comparative genomics of wild bee and flower associated Lactobacillus reveals potential adaptation to the bee host.</title>
        <authorList>
            <person name="Vuong H.Q."/>
            <person name="Mcfrederick Q.S."/>
        </authorList>
    </citation>
    <scope>NUCLEOTIDE SEQUENCE [LARGE SCALE GENOMIC DNA]</scope>
    <source>
        <strain evidence="3 4">HV_13</strain>
    </source>
</reference>
<comment type="caution">
    <text evidence="3">The sequence shown here is derived from an EMBL/GenBank/DDBJ whole genome shotgun (WGS) entry which is preliminary data.</text>
</comment>
<evidence type="ECO:0000259" key="2">
    <source>
        <dbReference type="PROSITE" id="PS50943"/>
    </source>
</evidence>
<dbReference type="InterPro" id="IPR001387">
    <property type="entry name" value="Cro/C1-type_HTH"/>
</dbReference>
<organism evidence="3 4">
    <name type="scientific">Apilactobacillus micheneri</name>
    <dbReference type="NCBI Taxonomy" id="1899430"/>
    <lineage>
        <taxon>Bacteria</taxon>
        <taxon>Bacillati</taxon>
        <taxon>Bacillota</taxon>
        <taxon>Bacilli</taxon>
        <taxon>Lactobacillales</taxon>
        <taxon>Lactobacillaceae</taxon>
        <taxon>Apilactobacillus</taxon>
    </lineage>
</organism>
<evidence type="ECO:0000313" key="3">
    <source>
        <dbReference type="EMBL" id="TPR23138.1"/>
    </source>
</evidence>
<dbReference type="Pfam" id="PF01381">
    <property type="entry name" value="HTH_3"/>
    <property type="match status" value="1"/>
</dbReference>
<protein>
    <submittedName>
        <fullName evidence="3">XRE family transcriptional regulator</fullName>
    </submittedName>
</protein>
<sequence length="116" mass="13411">MFSKNLKYLRKKQGVDQIDIANAIGRKSTASISAWEKGQYAPKLLVLSKIAHYFNTSIDDLMETDLSKQMPQYPLKDESSDNLVKMYEALNVEDKKHAISYIKFLHCKNRQQLDNN</sequence>
<dbReference type="EMBL" id="QUAV01000006">
    <property type="protein sequence ID" value="TPR23138.1"/>
    <property type="molecule type" value="Genomic_DNA"/>
</dbReference>
<dbReference type="SMART" id="SM00530">
    <property type="entry name" value="HTH_XRE"/>
    <property type="match status" value="1"/>
</dbReference>
<keyword evidence="4" id="KW-1185">Reference proteome</keyword>
<dbReference type="Gene3D" id="1.10.260.40">
    <property type="entry name" value="lambda repressor-like DNA-binding domains"/>
    <property type="match status" value="1"/>
</dbReference>
<name>A0ABY2YX38_9LACO</name>
<evidence type="ECO:0000256" key="1">
    <source>
        <dbReference type="ARBA" id="ARBA00023125"/>
    </source>
</evidence>
<keyword evidence="1" id="KW-0238">DNA-binding</keyword>